<reference evidence="4 5" key="1">
    <citation type="journal article" date="2017" name="Nat. Ecol. Evol.">
        <title>Scallop genome provides insights into evolution of bilaterian karyotype and development.</title>
        <authorList>
            <person name="Wang S."/>
            <person name="Zhang J."/>
            <person name="Jiao W."/>
            <person name="Li J."/>
            <person name="Xun X."/>
            <person name="Sun Y."/>
            <person name="Guo X."/>
            <person name="Huan P."/>
            <person name="Dong B."/>
            <person name="Zhang L."/>
            <person name="Hu X."/>
            <person name="Sun X."/>
            <person name="Wang J."/>
            <person name="Zhao C."/>
            <person name="Wang Y."/>
            <person name="Wang D."/>
            <person name="Huang X."/>
            <person name="Wang R."/>
            <person name="Lv J."/>
            <person name="Li Y."/>
            <person name="Zhang Z."/>
            <person name="Liu B."/>
            <person name="Lu W."/>
            <person name="Hui Y."/>
            <person name="Liang J."/>
            <person name="Zhou Z."/>
            <person name="Hou R."/>
            <person name="Li X."/>
            <person name="Liu Y."/>
            <person name="Li H."/>
            <person name="Ning X."/>
            <person name="Lin Y."/>
            <person name="Zhao L."/>
            <person name="Xing Q."/>
            <person name="Dou J."/>
            <person name="Li Y."/>
            <person name="Mao J."/>
            <person name="Guo H."/>
            <person name="Dou H."/>
            <person name="Li T."/>
            <person name="Mu C."/>
            <person name="Jiang W."/>
            <person name="Fu Q."/>
            <person name="Fu X."/>
            <person name="Miao Y."/>
            <person name="Liu J."/>
            <person name="Yu Q."/>
            <person name="Li R."/>
            <person name="Liao H."/>
            <person name="Li X."/>
            <person name="Kong Y."/>
            <person name="Jiang Z."/>
            <person name="Chourrout D."/>
            <person name="Li R."/>
            <person name="Bao Z."/>
        </authorList>
    </citation>
    <scope>NUCLEOTIDE SEQUENCE [LARGE SCALE GENOMIC DNA]</scope>
    <source>
        <strain evidence="4 5">PY_sf001</strain>
    </source>
</reference>
<dbReference type="Pfam" id="PF05050">
    <property type="entry name" value="Methyltransf_21"/>
    <property type="match status" value="1"/>
</dbReference>
<evidence type="ECO:0000256" key="2">
    <source>
        <dbReference type="SAM" id="Phobius"/>
    </source>
</evidence>
<feature type="domain" description="Methyltransferase FkbM" evidence="3">
    <location>
        <begin position="190"/>
        <end position="358"/>
    </location>
</feature>
<dbReference type="EMBL" id="NEDP02005434">
    <property type="protein sequence ID" value="OWF40929.1"/>
    <property type="molecule type" value="Genomic_DNA"/>
</dbReference>
<keyword evidence="2" id="KW-0812">Transmembrane</keyword>
<keyword evidence="2" id="KW-1133">Transmembrane helix</keyword>
<proteinExistence type="predicted"/>
<name>A0A210PWS9_MIZYE</name>
<keyword evidence="2" id="KW-0472">Membrane</keyword>
<dbReference type="Gene3D" id="3.40.50.150">
    <property type="entry name" value="Vaccinia Virus protein VP39"/>
    <property type="match status" value="1"/>
</dbReference>
<protein>
    <recommendedName>
        <fullName evidence="3">Methyltransferase FkbM domain-containing protein</fullName>
    </recommendedName>
</protein>
<dbReference type="PANTHER" id="PTHR34203">
    <property type="entry name" value="METHYLTRANSFERASE, FKBM FAMILY PROTEIN"/>
    <property type="match status" value="1"/>
</dbReference>
<keyword evidence="5" id="KW-1185">Reference proteome</keyword>
<feature type="transmembrane region" description="Helical" evidence="2">
    <location>
        <begin position="7"/>
        <end position="28"/>
    </location>
</feature>
<sequence length="387" mass="43820">MYKTMKSLSVLIVISVLAMVVVVSYVYVQYSGPVSNQTKPTKQQETDTWKEIQRQQLQIEQLNQKINRLHSKLNKQRAQPIPKQKQSQPSALEEKQRQLFDSYNNIPVKVYANNYRDKTWTRVPELCQNLAGFQSTKLHTLSGVLDIYIHDPKKDIWVSGALANGQIWESGLVNLILTTLKKEKDAAFLDIGANLGVYSLFAAKQGVNVISIEPLMVNVQRMCTSIRAGHLSDKMTIVRGALSDMSENVTLGIDANNVGGSFVIQNQNENKVKASHVEGQHSDVVMSATLDDLLNLPDFNFSRVVIKMDVEGYEHKVVRGGVEFFDKVAVPTILMEWEFHKGAESGTEIIKFFGSRNYIAYDPMENTFLDSKLSRSWPHEIVWRKKV</sequence>
<dbReference type="InterPro" id="IPR006342">
    <property type="entry name" value="FkbM_mtfrase"/>
</dbReference>
<dbReference type="PANTHER" id="PTHR34203:SF15">
    <property type="entry name" value="SLL1173 PROTEIN"/>
    <property type="match status" value="1"/>
</dbReference>
<accession>A0A210PWS9</accession>
<dbReference type="AlphaFoldDB" id="A0A210PWS9"/>
<comment type="caution">
    <text evidence="4">The sequence shown here is derived from an EMBL/GenBank/DDBJ whole genome shotgun (WGS) entry which is preliminary data.</text>
</comment>
<dbReference type="Proteomes" id="UP000242188">
    <property type="component" value="Unassembled WGS sequence"/>
</dbReference>
<evidence type="ECO:0000313" key="5">
    <source>
        <dbReference type="Proteomes" id="UP000242188"/>
    </source>
</evidence>
<evidence type="ECO:0000256" key="1">
    <source>
        <dbReference type="SAM" id="Coils"/>
    </source>
</evidence>
<dbReference type="OrthoDB" id="411251at2759"/>
<evidence type="ECO:0000259" key="3">
    <source>
        <dbReference type="Pfam" id="PF05050"/>
    </source>
</evidence>
<evidence type="ECO:0000313" key="4">
    <source>
        <dbReference type="EMBL" id="OWF40929.1"/>
    </source>
</evidence>
<organism evidence="4 5">
    <name type="scientific">Mizuhopecten yessoensis</name>
    <name type="common">Japanese scallop</name>
    <name type="synonym">Patinopecten yessoensis</name>
    <dbReference type="NCBI Taxonomy" id="6573"/>
    <lineage>
        <taxon>Eukaryota</taxon>
        <taxon>Metazoa</taxon>
        <taxon>Spiralia</taxon>
        <taxon>Lophotrochozoa</taxon>
        <taxon>Mollusca</taxon>
        <taxon>Bivalvia</taxon>
        <taxon>Autobranchia</taxon>
        <taxon>Pteriomorphia</taxon>
        <taxon>Pectinida</taxon>
        <taxon>Pectinoidea</taxon>
        <taxon>Pectinidae</taxon>
        <taxon>Mizuhopecten</taxon>
    </lineage>
</organism>
<dbReference type="InterPro" id="IPR029063">
    <property type="entry name" value="SAM-dependent_MTases_sf"/>
</dbReference>
<keyword evidence="1" id="KW-0175">Coiled coil</keyword>
<gene>
    <name evidence="4" type="ORF">KP79_PYT15957</name>
</gene>
<dbReference type="InterPro" id="IPR052514">
    <property type="entry name" value="SAM-dependent_MTase"/>
</dbReference>
<feature type="coiled-coil region" evidence="1">
    <location>
        <begin position="52"/>
        <end position="79"/>
    </location>
</feature>
<dbReference type="NCBIfam" id="TIGR01444">
    <property type="entry name" value="fkbM_fam"/>
    <property type="match status" value="1"/>
</dbReference>
<dbReference type="SUPFAM" id="SSF53335">
    <property type="entry name" value="S-adenosyl-L-methionine-dependent methyltransferases"/>
    <property type="match status" value="1"/>
</dbReference>